<dbReference type="AlphaFoldDB" id="A0A195FVH3"/>
<feature type="region of interest" description="Disordered" evidence="1">
    <location>
        <begin position="1"/>
        <end position="22"/>
    </location>
</feature>
<dbReference type="Proteomes" id="UP000078541">
    <property type="component" value="Unassembled WGS sequence"/>
</dbReference>
<name>A0A195FVH3_9HYME</name>
<accession>A0A195FVH3</accession>
<organism evidence="2 3">
    <name type="scientific">Trachymyrmex septentrionalis</name>
    <dbReference type="NCBI Taxonomy" id="34720"/>
    <lineage>
        <taxon>Eukaryota</taxon>
        <taxon>Metazoa</taxon>
        <taxon>Ecdysozoa</taxon>
        <taxon>Arthropoda</taxon>
        <taxon>Hexapoda</taxon>
        <taxon>Insecta</taxon>
        <taxon>Pterygota</taxon>
        <taxon>Neoptera</taxon>
        <taxon>Endopterygota</taxon>
        <taxon>Hymenoptera</taxon>
        <taxon>Apocrita</taxon>
        <taxon>Aculeata</taxon>
        <taxon>Formicoidea</taxon>
        <taxon>Formicidae</taxon>
        <taxon>Myrmicinae</taxon>
        <taxon>Trachymyrmex</taxon>
    </lineage>
</organism>
<reference evidence="2 3" key="1">
    <citation type="submission" date="2016-03" db="EMBL/GenBank/DDBJ databases">
        <title>Trachymyrmex septentrionalis WGS genome.</title>
        <authorList>
            <person name="Nygaard S."/>
            <person name="Hu H."/>
            <person name="Boomsma J."/>
            <person name="Zhang G."/>
        </authorList>
    </citation>
    <scope>NUCLEOTIDE SEQUENCE [LARGE SCALE GENOMIC DNA]</scope>
    <source>
        <strain evidence="2">Tsep2-gDNA-1</strain>
        <tissue evidence="2">Whole body</tissue>
    </source>
</reference>
<gene>
    <name evidence="2" type="ORF">ALC56_01268</name>
</gene>
<feature type="compositionally biased region" description="Pro residues" evidence="1">
    <location>
        <begin position="1"/>
        <end position="10"/>
    </location>
</feature>
<keyword evidence="3" id="KW-1185">Reference proteome</keyword>
<proteinExistence type="predicted"/>
<evidence type="ECO:0000256" key="1">
    <source>
        <dbReference type="SAM" id="MobiDB-lite"/>
    </source>
</evidence>
<feature type="compositionally biased region" description="Basic and acidic residues" evidence="1">
    <location>
        <begin position="11"/>
        <end position="20"/>
    </location>
</feature>
<dbReference type="EMBL" id="KQ981241">
    <property type="protein sequence ID" value="KYN44297.1"/>
    <property type="molecule type" value="Genomic_DNA"/>
</dbReference>
<evidence type="ECO:0000313" key="2">
    <source>
        <dbReference type="EMBL" id="KYN44297.1"/>
    </source>
</evidence>
<sequence length="70" mass="7992">MPSVVPPPLRESPDLERETAARFSRHIPSAAVRRRALRFVQREKNVESCGFHHGELLSLPEKVAYRRLSG</sequence>
<protein>
    <submittedName>
        <fullName evidence="2">Uncharacterized protein</fullName>
    </submittedName>
</protein>
<evidence type="ECO:0000313" key="3">
    <source>
        <dbReference type="Proteomes" id="UP000078541"/>
    </source>
</evidence>